<evidence type="ECO:0000313" key="11">
    <source>
        <dbReference type="Proteomes" id="UP000322940"/>
    </source>
</evidence>
<comment type="similarity">
    <text evidence="2">Belongs to the GtrA family.</text>
</comment>
<feature type="transmembrane region" description="Helical" evidence="6">
    <location>
        <begin position="72"/>
        <end position="91"/>
    </location>
</feature>
<dbReference type="RefSeq" id="WP_018696566.1">
    <property type="nucleotide sequence ID" value="NZ_AP025562.1"/>
</dbReference>
<dbReference type="PANTHER" id="PTHR38459">
    <property type="entry name" value="PROPHAGE BACTOPRENOL-LINKED GLUCOSE TRANSLOCASE HOMOLOG"/>
    <property type="match status" value="1"/>
</dbReference>
<dbReference type="GO" id="GO:0005886">
    <property type="term" value="C:plasma membrane"/>
    <property type="evidence" value="ECO:0007669"/>
    <property type="project" value="TreeGrafter"/>
</dbReference>
<name>A0A1Y3R5S6_9BACT</name>
<dbReference type="eggNOG" id="COG2246">
    <property type="taxonomic scope" value="Bacteria"/>
</dbReference>
<evidence type="ECO:0000313" key="8">
    <source>
        <dbReference type="EMBL" id="KAA2376002.1"/>
    </source>
</evidence>
<reference evidence="8 11" key="3">
    <citation type="journal article" date="2019" name="Nat. Med.">
        <title>A library of human gut bacterial isolates paired with longitudinal multiomics data enables mechanistic microbiome research.</title>
        <authorList>
            <person name="Poyet M."/>
            <person name="Groussin M."/>
            <person name="Gibbons S.M."/>
            <person name="Avila-Pacheco J."/>
            <person name="Jiang X."/>
            <person name="Kearney S.M."/>
            <person name="Perrotta A.R."/>
            <person name="Berdy B."/>
            <person name="Zhao S."/>
            <person name="Lieberman T.D."/>
            <person name="Swanson P.K."/>
            <person name="Smith M."/>
            <person name="Roesemann S."/>
            <person name="Alexander J.E."/>
            <person name="Rich S.A."/>
            <person name="Livny J."/>
            <person name="Vlamakis H."/>
            <person name="Clish C."/>
            <person name="Bullock K."/>
            <person name="Deik A."/>
            <person name="Scott J."/>
            <person name="Pierce K.A."/>
            <person name="Xavier R.J."/>
            <person name="Alm E.J."/>
        </authorList>
    </citation>
    <scope>NUCLEOTIDE SEQUENCE [LARGE SCALE GENOMIC DNA]</scope>
    <source>
        <strain evidence="8 11">BIOML-A266</strain>
    </source>
</reference>
<protein>
    <submittedName>
        <fullName evidence="9">Glycosyl transferase family 2</fullName>
    </submittedName>
    <submittedName>
        <fullName evidence="8">GtrA family protein</fullName>
    </submittedName>
</protein>
<evidence type="ECO:0000256" key="3">
    <source>
        <dbReference type="ARBA" id="ARBA00022692"/>
    </source>
</evidence>
<evidence type="ECO:0000256" key="5">
    <source>
        <dbReference type="ARBA" id="ARBA00023136"/>
    </source>
</evidence>
<feature type="transmembrane region" description="Helical" evidence="6">
    <location>
        <begin position="98"/>
        <end position="120"/>
    </location>
</feature>
<evidence type="ECO:0000256" key="2">
    <source>
        <dbReference type="ARBA" id="ARBA00009399"/>
    </source>
</evidence>
<keyword evidence="3 6" id="KW-0812">Transmembrane</keyword>
<proteinExistence type="inferred from homology"/>
<dbReference type="Proteomes" id="UP000195772">
    <property type="component" value="Unassembled WGS sequence"/>
</dbReference>
<dbReference type="AlphaFoldDB" id="A0A1Y3R5S6"/>
<keyword evidence="5 6" id="KW-0472">Membrane</keyword>
<accession>A0A1Y3R5S6</accession>
<gene>
    <name evidence="9" type="ORF">B5G41_01570</name>
    <name evidence="8" type="ORF">F2Y10_14275</name>
</gene>
<reference evidence="10" key="1">
    <citation type="submission" date="2017-04" db="EMBL/GenBank/DDBJ databases">
        <title>Function of individual gut microbiota members based on whole genome sequencing of pure cultures obtained from chicken caecum.</title>
        <authorList>
            <person name="Medvecky M."/>
            <person name="Cejkova D."/>
            <person name="Polansky O."/>
            <person name="Karasova D."/>
            <person name="Kubasova T."/>
            <person name="Cizek A."/>
            <person name="Rychlik I."/>
        </authorList>
    </citation>
    <scope>NUCLEOTIDE SEQUENCE [LARGE SCALE GENOMIC DNA]</scope>
    <source>
        <strain evidence="10">An90</strain>
    </source>
</reference>
<feature type="transmembrane region" description="Helical" evidence="6">
    <location>
        <begin position="35"/>
        <end position="52"/>
    </location>
</feature>
<organism evidence="9 10">
    <name type="scientific">Alistipes onderdonkii</name>
    <dbReference type="NCBI Taxonomy" id="328813"/>
    <lineage>
        <taxon>Bacteria</taxon>
        <taxon>Pseudomonadati</taxon>
        <taxon>Bacteroidota</taxon>
        <taxon>Bacteroidia</taxon>
        <taxon>Bacteroidales</taxon>
        <taxon>Rikenellaceae</taxon>
        <taxon>Alistipes</taxon>
    </lineage>
</organism>
<evidence type="ECO:0000256" key="4">
    <source>
        <dbReference type="ARBA" id="ARBA00022989"/>
    </source>
</evidence>
<evidence type="ECO:0000313" key="10">
    <source>
        <dbReference type="Proteomes" id="UP000195772"/>
    </source>
</evidence>
<evidence type="ECO:0000256" key="1">
    <source>
        <dbReference type="ARBA" id="ARBA00004141"/>
    </source>
</evidence>
<evidence type="ECO:0000313" key="9">
    <source>
        <dbReference type="EMBL" id="OUN05019.1"/>
    </source>
</evidence>
<keyword evidence="4 6" id="KW-1133">Transmembrane helix</keyword>
<comment type="caution">
    <text evidence="9">The sequence shown here is derived from an EMBL/GenBank/DDBJ whole genome shotgun (WGS) entry which is preliminary data.</text>
</comment>
<dbReference type="EMBL" id="NFHB01000001">
    <property type="protein sequence ID" value="OUN05019.1"/>
    <property type="molecule type" value="Genomic_DNA"/>
</dbReference>
<dbReference type="Pfam" id="PF04138">
    <property type="entry name" value="GtrA_DPMS_TM"/>
    <property type="match status" value="1"/>
</dbReference>
<keyword evidence="9" id="KW-0808">Transferase</keyword>
<comment type="subcellular location">
    <subcellularLocation>
        <location evidence="1">Membrane</location>
        <topology evidence="1">Multi-pass membrane protein</topology>
    </subcellularLocation>
</comment>
<reference evidence="9" key="2">
    <citation type="journal article" date="2018" name="BMC Genomics">
        <title>Whole genome sequencing and function prediction of 133 gut anaerobes isolated from chicken caecum in pure cultures.</title>
        <authorList>
            <person name="Medvecky M."/>
            <person name="Cejkova D."/>
            <person name="Polansky O."/>
            <person name="Karasova D."/>
            <person name="Kubasova T."/>
            <person name="Cizek A."/>
            <person name="Rychlik I."/>
        </authorList>
    </citation>
    <scope>NUCLEOTIDE SEQUENCE</scope>
    <source>
        <strain evidence="9">An90</strain>
    </source>
</reference>
<dbReference type="OrthoDB" id="9812049at2"/>
<dbReference type="InterPro" id="IPR007267">
    <property type="entry name" value="GtrA_DPMS_TM"/>
</dbReference>
<dbReference type="GO" id="GO:0016740">
    <property type="term" value="F:transferase activity"/>
    <property type="evidence" value="ECO:0007669"/>
    <property type="project" value="UniProtKB-KW"/>
</dbReference>
<dbReference type="PANTHER" id="PTHR38459:SF1">
    <property type="entry name" value="PROPHAGE BACTOPRENOL-LINKED GLUCOSE TRANSLOCASE HOMOLOG"/>
    <property type="match status" value="1"/>
</dbReference>
<evidence type="ECO:0000259" key="7">
    <source>
        <dbReference type="Pfam" id="PF04138"/>
    </source>
</evidence>
<evidence type="ECO:0000256" key="6">
    <source>
        <dbReference type="SAM" id="Phobius"/>
    </source>
</evidence>
<dbReference type="Proteomes" id="UP000322940">
    <property type="component" value="Unassembled WGS sequence"/>
</dbReference>
<feature type="domain" description="GtrA/DPMS transmembrane" evidence="7">
    <location>
        <begin position="7"/>
        <end position="122"/>
    </location>
</feature>
<dbReference type="EMBL" id="VVXH01000018">
    <property type="protein sequence ID" value="KAA2376002.1"/>
    <property type="molecule type" value="Genomic_DNA"/>
</dbReference>
<sequence length="122" mass="14270">MIQQFIKFCVVGGSGVFVDFGVTYLCKEWLRLNKYLANSLGFLCASTSNYVLNRIWTFHNENPDIAGQYLRFLGIAAVGLMVNNLTIYLLHERWKLNFYLAKLFAIGVVTFWNFFMNYFFTF</sequence>
<dbReference type="GO" id="GO:0000271">
    <property type="term" value="P:polysaccharide biosynthetic process"/>
    <property type="evidence" value="ECO:0007669"/>
    <property type="project" value="InterPro"/>
</dbReference>
<dbReference type="InterPro" id="IPR051401">
    <property type="entry name" value="GtrA_CellWall_Glycosyl"/>
</dbReference>